<dbReference type="PANTHER" id="PTHR22776">
    <property type="entry name" value="MARVEL-CONTAINING POTENTIAL LIPID RAFT-ASSOCIATED PROTEIN"/>
    <property type="match status" value="1"/>
</dbReference>
<organism evidence="9 10">
    <name type="scientific">Sciurus vulgaris</name>
    <name type="common">Eurasian red squirrel</name>
    <dbReference type="NCBI Taxonomy" id="55149"/>
    <lineage>
        <taxon>Eukaryota</taxon>
        <taxon>Metazoa</taxon>
        <taxon>Chordata</taxon>
        <taxon>Craniata</taxon>
        <taxon>Vertebrata</taxon>
        <taxon>Euteleostomi</taxon>
        <taxon>Mammalia</taxon>
        <taxon>Eutheria</taxon>
        <taxon>Euarchontoglires</taxon>
        <taxon>Glires</taxon>
        <taxon>Rodentia</taxon>
        <taxon>Sciuromorpha</taxon>
        <taxon>Sciuridae</taxon>
        <taxon>Sciurinae</taxon>
        <taxon>Sciurini</taxon>
        <taxon>Sciurus</taxon>
    </lineage>
</organism>
<proteinExistence type="predicted"/>
<dbReference type="InterPro" id="IPR008253">
    <property type="entry name" value="Marvel"/>
</dbReference>
<reference evidence="9" key="2">
    <citation type="submission" date="2025-09" db="UniProtKB">
        <authorList>
            <consortium name="Ensembl"/>
        </authorList>
    </citation>
    <scope>IDENTIFICATION</scope>
</reference>
<evidence type="ECO:0000256" key="6">
    <source>
        <dbReference type="SAM" id="MobiDB-lite"/>
    </source>
</evidence>
<feature type="compositionally biased region" description="Low complexity" evidence="6">
    <location>
        <begin position="36"/>
        <end position="90"/>
    </location>
</feature>
<keyword evidence="3 7" id="KW-1133">Transmembrane helix</keyword>
<comment type="subcellular location">
    <subcellularLocation>
        <location evidence="1">Membrane</location>
        <topology evidence="1">Multi-pass membrane protein</topology>
    </subcellularLocation>
</comment>
<dbReference type="InterPro" id="IPR050578">
    <property type="entry name" value="MARVEL-CKLF_proteins"/>
</dbReference>
<feature type="transmembrane region" description="Helical" evidence="7">
    <location>
        <begin position="151"/>
        <end position="170"/>
    </location>
</feature>
<dbReference type="AlphaFoldDB" id="A0A8D2E135"/>
<accession>A0A8D2E135</accession>
<dbReference type="Ensembl" id="ENSSVLT00005036373.1">
    <property type="protein sequence ID" value="ENSSVLP00005032803.1"/>
    <property type="gene ID" value="ENSSVLG00005025706.1"/>
</dbReference>
<keyword evidence="4 5" id="KW-0472">Membrane</keyword>
<feature type="compositionally biased region" description="Polar residues" evidence="6">
    <location>
        <begin position="20"/>
        <end position="33"/>
    </location>
</feature>
<dbReference type="PANTHER" id="PTHR22776:SF43">
    <property type="entry name" value="CKLF-LIKE MARVEL TRANSMEMBRANE DOMAIN-CONTAINING PROTEIN 1"/>
    <property type="match status" value="1"/>
</dbReference>
<evidence type="ECO:0000256" key="4">
    <source>
        <dbReference type="ARBA" id="ARBA00023136"/>
    </source>
</evidence>
<dbReference type="GeneTree" id="ENSGT00940000163203"/>
<evidence type="ECO:0000259" key="8">
    <source>
        <dbReference type="PROSITE" id="PS51225"/>
    </source>
</evidence>
<dbReference type="PROSITE" id="PS51225">
    <property type="entry name" value="MARVEL"/>
    <property type="match status" value="1"/>
</dbReference>
<feature type="transmembrane region" description="Helical" evidence="7">
    <location>
        <begin position="177"/>
        <end position="198"/>
    </location>
</feature>
<dbReference type="Proteomes" id="UP000694564">
    <property type="component" value="Chromosome 17"/>
</dbReference>
<evidence type="ECO:0000256" key="5">
    <source>
        <dbReference type="PROSITE-ProRule" id="PRU00581"/>
    </source>
</evidence>
<evidence type="ECO:0000256" key="3">
    <source>
        <dbReference type="ARBA" id="ARBA00022989"/>
    </source>
</evidence>
<evidence type="ECO:0000256" key="7">
    <source>
        <dbReference type="SAM" id="Phobius"/>
    </source>
</evidence>
<feature type="transmembrane region" description="Helical" evidence="7">
    <location>
        <begin position="210"/>
        <end position="231"/>
    </location>
</feature>
<keyword evidence="10" id="KW-1185">Reference proteome</keyword>
<protein>
    <recommendedName>
        <fullName evidence="8">MARVEL domain-containing protein</fullName>
    </recommendedName>
</protein>
<dbReference type="GO" id="GO:0016020">
    <property type="term" value="C:membrane"/>
    <property type="evidence" value="ECO:0007669"/>
    <property type="project" value="UniProtKB-SubCell"/>
</dbReference>
<feature type="domain" description="MARVEL" evidence="8">
    <location>
        <begin position="145"/>
        <end position="254"/>
    </location>
</feature>
<reference evidence="9" key="1">
    <citation type="submission" date="2025-08" db="UniProtKB">
        <authorList>
            <consortium name="Ensembl"/>
        </authorList>
    </citation>
    <scope>IDENTIFICATION</scope>
</reference>
<name>A0A8D2E135_SCIVU</name>
<evidence type="ECO:0000256" key="2">
    <source>
        <dbReference type="ARBA" id="ARBA00022692"/>
    </source>
</evidence>
<evidence type="ECO:0000313" key="9">
    <source>
        <dbReference type="Ensembl" id="ENSSVLP00005032803.1"/>
    </source>
</evidence>
<evidence type="ECO:0000256" key="1">
    <source>
        <dbReference type="ARBA" id="ARBA00004141"/>
    </source>
</evidence>
<evidence type="ECO:0000313" key="10">
    <source>
        <dbReference type="Proteomes" id="UP000694564"/>
    </source>
</evidence>
<sequence length="254" mass="27726">MNPEDSKQEPAAPPEASKQPEPTTLQPSRSTRSVYVVHPASKPSVSKPPAAKPSVSRPSVVQPSVSKPSESKPLSAKPSGSKPSAAKPSGPKGPAPKPFAPKRPKKAETSAQAEPSKSKEKVAIQKRAVGRAKVPGTFTDSLKHFCFSPTGLLKILRMILIIAAVVSFVVGQAHETFIAITIQEACIVLFFILIYMVTLQHLLVFLDWTLFDLINSFISAVFLLIVAVLTWQEKERRPLFYIGGVSRLHLRWVF</sequence>
<feature type="region of interest" description="Disordered" evidence="6">
    <location>
        <begin position="1"/>
        <end position="122"/>
    </location>
</feature>
<keyword evidence="2 5" id="KW-0812">Transmembrane</keyword>